<dbReference type="Pfam" id="PF24536">
    <property type="entry name" value="NXPE4_C"/>
    <property type="match status" value="1"/>
</dbReference>
<protein>
    <recommendedName>
        <fullName evidence="1">NXPE C-terminal domain-containing protein</fullName>
    </recommendedName>
</protein>
<evidence type="ECO:0000259" key="1">
    <source>
        <dbReference type="Pfam" id="PF24536"/>
    </source>
</evidence>
<dbReference type="InterPro" id="IPR057106">
    <property type="entry name" value="NXPE4_C"/>
</dbReference>
<accession>A0A8S3Z775</accession>
<dbReference type="EMBL" id="CAJHNH020001351">
    <property type="protein sequence ID" value="CAG5122736.1"/>
    <property type="molecule type" value="Genomic_DNA"/>
</dbReference>
<reference evidence="2" key="1">
    <citation type="submission" date="2021-04" db="EMBL/GenBank/DDBJ databases">
        <authorList>
            <consortium name="Molecular Ecology Group"/>
        </authorList>
    </citation>
    <scope>NUCLEOTIDE SEQUENCE</scope>
</reference>
<evidence type="ECO:0000313" key="2">
    <source>
        <dbReference type="EMBL" id="CAG5122736.1"/>
    </source>
</evidence>
<name>A0A8S3Z775_9EUPU</name>
<evidence type="ECO:0000313" key="3">
    <source>
        <dbReference type="Proteomes" id="UP000678393"/>
    </source>
</evidence>
<dbReference type="OrthoDB" id="6154245at2759"/>
<comment type="caution">
    <text evidence="2">The sequence shown here is derived from an EMBL/GenBank/DDBJ whole genome shotgun (WGS) entry which is preliminary data.</text>
</comment>
<proteinExistence type="predicted"/>
<dbReference type="AlphaFoldDB" id="A0A8S3Z775"/>
<gene>
    <name evidence="2" type="ORF">CUNI_LOCUS8294</name>
</gene>
<feature type="domain" description="NXPE C-terminal" evidence="1">
    <location>
        <begin position="9"/>
        <end position="122"/>
    </location>
</feature>
<organism evidence="2 3">
    <name type="scientific">Candidula unifasciata</name>
    <dbReference type="NCBI Taxonomy" id="100452"/>
    <lineage>
        <taxon>Eukaryota</taxon>
        <taxon>Metazoa</taxon>
        <taxon>Spiralia</taxon>
        <taxon>Lophotrochozoa</taxon>
        <taxon>Mollusca</taxon>
        <taxon>Gastropoda</taxon>
        <taxon>Heterobranchia</taxon>
        <taxon>Euthyneura</taxon>
        <taxon>Panpulmonata</taxon>
        <taxon>Eupulmonata</taxon>
        <taxon>Stylommatophora</taxon>
        <taxon>Helicina</taxon>
        <taxon>Helicoidea</taxon>
        <taxon>Geomitridae</taxon>
        <taxon>Candidula</taxon>
    </lineage>
</organism>
<sequence length="124" mass="14376">MEDLVPTSKCIDAISSRGHYLIILNHYYHLTPFHIIRLFKRNPNVQVVLQGPHIAWNGWKDHYVAGDMLATAILDLQQEIFHDVKDKVMFISPWDMTVATENLDYHPSTNDNIFDMICGFMCGR</sequence>
<keyword evidence="3" id="KW-1185">Reference proteome</keyword>
<dbReference type="Proteomes" id="UP000678393">
    <property type="component" value="Unassembled WGS sequence"/>
</dbReference>